<reference evidence="6" key="1">
    <citation type="submission" date="2021-05" db="EMBL/GenBank/DDBJ databases">
        <title>Genome of Sphingobium sp. strain.</title>
        <authorList>
            <person name="Fan R."/>
        </authorList>
    </citation>
    <scope>NUCLEOTIDE SEQUENCE</scope>
    <source>
        <strain evidence="6">H33</strain>
    </source>
</reference>
<proteinExistence type="inferred from homology"/>
<evidence type="ECO:0000313" key="6">
    <source>
        <dbReference type="EMBL" id="MBT2185449.1"/>
    </source>
</evidence>
<dbReference type="Proteomes" id="UP001138757">
    <property type="component" value="Unassembled WGS sequence"/>
</dbReference>
<dbReference type="AlphaFoldDB" id="A0A9X1D8H1"/>
<dbReference type="InterPro" id="IPR006008">
    <property type="entry name" value="YciB"/>
</dbReference>
<evidence type="ECO:0000256" key="1">
    <source>
        <dbReference type="ARBA" id="ARBA00022475"/>
    </source>
</evidence>
<feature type="transmembrane region" description="Helical" evidence="5">
    <location>
        <begin position="178"/>
        <end position="199"/>
    </location>
</feature>
<organism evidence="6 7">
    <name type="scientific">Sphingobium nicotianae</name>
    <dbReference type="NCBI Taxonomy" id="2782607"/>
    <lineage>
        <taxon>Bacteria</taxon>
        <taxon>Pseudomonadati</taxon>
        <taxon>Pseudomonadota</taxon>
        <taxon>Alphaproteobacteria</taxon>
        <taxon>Sphingomonadales</taxon>
        <taxon>Sphingomonadaceae</taxon>
        <taxon>Sphingobium</taxon>
    </lineage>
</organism>
<keyword evidence="1 5" id="KW-1003">Cell membrane</keyword>
<comment type="similarity">
    <text evidence="5">Belongs to the YciB family.</text>
</comment>
<feature type="transmembrane region" description="Helical" evidence="5">
    <location>
        <begin position="39"/>
        <end position="67"/>
    </location>
</feature>
<keyword evidence="3 5" id="KW-1133">Transmembrane helix</keyword>
<dbReference type="NCBIfam" id="TIGR00997">
    <property type="entry name" value="ispZ"/>
    <property type="match status" value="1"/>
</dbReference>
<keyword evidence="7" id="KW-1185">Reference proteome</keyword>
<dbReference type="PANTHER" id="PTHR36917">
    <property type="entry name" value="INTRACELLULAR SEPTATION PROTEIN A-RELATED"/>
    <property type="match status" value="1"/>
</dbReference>
<dbReference type="PANTHER" id="PTHR36917:SF1">
    <property type="entry name" value="INNER MEMBRANE-SPANNING PROTEIN YCIB"/>
    <property type="match status" value="1"/>
</dbReference>
<keyword evidence="4 5" id="KW-0472">Membrane</keyword>
<evidence type="ECO:0000256" key="2">
    <source>
        <dbReference type="ARBA" id="ARBA00022692"/>
    </source>
</evidence>
<dbReference type="Pfam" id="PF04279">
    <property type="entry name" value="IspA"/>
    <property type="match status" value="1"/>
</dbReference>
<gene>
    <name evidence="6" type="primary">ispZ</name>
    <name evidence="5" type="synonym">yciB</name>
    <name evidence="6" type="ORF">KK488_00620</name>
</gene>
<evidence type="ECO:0000256" key="5">
    <source>
        <dbReference type="HAMAP-Rule" id="MF_00189"/>
    </source>
</evidence>
<dbReference type="GO" id="GO:0005886">
    <property type="term" value="C:plasma membrane"/>
    <property type="evidence" value="ECO:0007669"/>
    <property type="project" value="UniProtKB-SubCell"/>
</dbReference>
<dbReference type="EMBL" id="JAHGAW010000001">
    <property type="protein sequence ID" value="MBT2185449.1"/>
    <property type="molecule type" value="Genomic_DNA"/>
</dbReference>
<comment type="caution">
    <text evidence="5">Lacks conserved residue(s) required for the propagation of feature annotation.</text>
</comment>
<comment type="subcellular location">
    <subcellularLocation>
        <location evidence="5">Cell inner membrane</location>
        <topology evidence="5">Multi-pass membrane protein</topology>
    </subcellularLocation>
</comment>
<comment type="caution">
    <text evidence="6">The sequence shown here is derived from an EMBL/GenBank/DDBJ whole genome shotgun (WGS) entry which is preliminary data.</text>
</comment>
<accession>A0A9X1D8H1</accession>
<evidence type="ECO:0000313" key="7">
    <source>
        <dbReference type="Proteomes" id="UP001138757"/>
    </source>
</evidence>
<keyword evidence="2 5" id="KW-0812">Transmembrane</keyword>
<keyword evidence="5" id="KW-0997">Cell inner membrane</keyword>
<protein>
    <recommendedName>
        <fullName evidence="5">Inner membrane-spanning protein YciB</fullName>
    </recommendedName>
</protein>
<dbReference type="HAMAP" id="MF_00189">
    <property type="entry name" value="YciB"/>
    <property type="match status" value="1"/>
</dbReference>
<sequence>MHADETQSPPVDATVDGAPIALGPKGESWLPMALDFGPLLVFFVATKFIGMFAGTAAFMAAIAAAVIVSKWRLGKVSPMLWLSAILVLFFGALTLYFHDPKFIQAKPTIIYSFFAVMLLGGWLRGKPLLRYLLQSAYNGLSETGWLKLSRNWGLFFAVLALANEAMRASLSFDTWLTIKVWGVTIASMAFAMANLPMLMKHGLALGEKP</sequence>
<evidence type="ECO:0000256" key="3">
    <source>
        <dbReference type="ARBA" id="ARBA00022989"/>
    </source>
</evidence>
<comment type="function">
    <text evidence="5">Plays a role in cell envelope biogenesis, maintenance of cell envelope integrity and membrane homeostasis.</text>
</comment>
<feature type="transmembrane region" description="Helical" evidence="5">
    <location>
        <begin position="79"/>
        <end position="97"/>
    </location>
</feature>
<name>A0A9X1D8H1_9SPHN</name>
<evidence type="ECO:0000256" key="4">
    <source>
        <dbReference type="ARBA" id="ARBA00023136"/>
    </source>
</evidence>
<feature type="transmembrane region" description="Helical" evidence="5">
    <location>
        <begin position="109"/>
        <end position="125"/>
    </location>
</feature>